<comment type="caution">
    <text evidence="3">The sequence shown here is derived from an EMBL/GenBank/DDBJ whole genome shotgun (WGS) entry which is preliminary data.</text>
</comment>
<evidence type="ECO:0000313" key="3">
    <source>
        <dbReference type="EMBL" id="MDA6072784.1"/>
    </source>
</evidence>
<organism evidence="3 4">
    <name type="scientific">Flavobacterium azizsancarii</name>
    <dbReference type="NCBI Taxonomy" id="2961580"/>
    <lineage>
        <taxon>Bacteria</taxon>
        <taxon>Pseudomonadati</taxon>
        <taxon>Bacteroidota</taxon>
        <taxon>Flavobacteriia</taxon>
        <taxon>Flavobacteriales</taxon>
        <taxon>Flavobacteriaceae</taxon>
        <taxon>Flavobacterium</taxon>
    </lineage>
</organism>
<dbReference type="InterPro" id="IPR000868">
    <property type="entry name" value="Isochorismatase-like_dom"/>
</dbReference>
<dbReference type="RefSeq" id="WP_271338740.1">
    <property type="nucleotide sequence ID" value="NZ_JAMZNK010000085.1"/>
</dbReference>
<proteinExistence type="predicted"/>
<accession>A0ABT4WJP2</accession>
<keyword evidence="1 3" id="KW-0378">Hydrolase</keyword>
<evidence type="ECO:0000259" key="2">
    <source>
        <dbReference type="Pfam" id="PF00857"/>
    </source>
</evidence>
<dbReference type="PANTHER" id="PTHR43540:SF1">
    <property type="entry name" value="ISOCHORISMATASE HYDROLASE"/>
    <property type="match status" value="1"/>
</dbReference>
<dbReference type="Gene3D" id="3.40.50.850">
    <property type="entry name" value="Isochorismatase-like"/>
    <property type="match status" value="1"/>
</dbReference>
<dbReference type="EMBL" id="JAMZNK010000085">
    <property type="protein sequence ID" value="MDA6072784.1"/>
    <property type="molecule type" value="Genomic_DNA"/>
</dbReference>
<dbReference type="InterPro" id="IPR036380">
    <property type="entry name" value="Isochorismatase-like_sf"/>
</dbReference>
<sequence length="188" mass="20965">MTLKDLNTALIIIDVQKGFDDEEYWGGNRNNKSAETNIAQLLEQWRTLKLPVFHIVHSSLEPKSKLHASHPGFEIKDAAKPIAGEPVITKNVNSAFIGTNLKERLDDLKIKTLVITGLTTNHCVSTTTRMAGNFGFDVYLVSDATATFDRIGINGEKYDSELVHQISLASLHKEFAEVMDTERLLELV</sequence>
<gene>
    <name evidence="3" type="ORF">NJT12_24485</name>
</gene>
<feature type="domain" description="Isochorismatase-like" evidence="2">
    <location>
        <begin position="8"/>
        <end position="182"/>
    </location>
</feature>
<evidence type="ECO:0000256" key="1">
    <source>
        <dbReference type="ARBA" id="ARBA00022801"/>
    </source>
</evidence>
<protein>
    <submittedName>
        <fullName evidence="3">Cysteine hydrolase</fullName>
    </submittedName>
</protein>
<dbReference type="GO" id="GO:0016787">
    <property type="term" value="F:hydrolase activity"/>
    <property type="evidence" value="ECO:0007669"/>
    <property type="project" value="UniProtKB-KW"/>
</dbReference>
<keyword evidence="4" id="KW-1185">Reference proteome</keyword>
<name>A0ABT4WJP2_9FLAO</name>
<dbReference type="SUPFAM" id="SSF52499">
    <property type="entry name" value="Isochorismatase-like hydrolases"/>
    <property type="match status" value="1"/>
</dbReference>
<dbReference type="CDD" id="cd01014">
    <property type="entry name" value="nicotinamidase_related"/>
    <property type="match status" value="1"/>
</dbReference>
<evidence type="ECO:0000313" key="4">
    <source>
        <dbReference type="Proteomes" id="UP001212170"/>
    </source>
</evidence>
<dbReference type="Proteomes" id="UP001212170">
    <property type="component" value="Unassembled WGS sequence"/>
</dbReference>
<reference evidence="3 4" key="1">
    <citation type="journal article" date="2023" name="Chemosphere">
        <title>Whole genome analysis of Flavobacterium aziz-sancarii sp. nov., isolated from Ardley Island (Antarctica), revealed a rich resistome and bioremediation potential.</title>
        <authorList>
            <person name="Otur C."/>
            <person name="Okay S."/>
            <person name="Kurt-Kizildogan A."/>
        </authorList>
    </citation>
    <scope>NUCLEOTIDE SEQUENCE [LARGE SCALE GENOMIC DNA]</scope>
    <source>
        <strain evidence="3 4">AC</strain>
    </source>
</reference>
<dbReference type="Pfam" id="PF00857">
    <property type="entry name" value="Isochorismatase"/>
    <property type="match status" value="1"/>
</dbReference>
<dbReference type="InterPro" id="IPR050272">
    <property type="entry name" value="Isochorismatase-like_hydrls"/>
</dbReference>
<dbReference type="PANTHER" id="PTHR43540">
    <property type="entry name" value="PEROXYUREIDOACRYLATE/UREIDOACRYLATE AMIDOHYDROLASE-RELATED"/>
    <property type="match status" value="1"/>
</dbReference>